<keyword evidence="2" id="KW-1185">Reference proteome</keyword>
<name>B0Y5Y6_ASPFC</name>
<dbReference type="EMBL" id="DS499598">
    <property type="protein sequence ID" value="EDP50171.1"/>
    <property type="molecule type" value="Genomic_DNA"/>
</dbReference>
<evidence type="ECO:0000313" key="2">
    <source>
        <dbReference type="Proteomes" id="UP000001699"/>
    </source>
</evidence>
<protein>
    <submittedName>
        <fullName evidence="1">Uncharacterized protein</fullName>
    </submittedName>
</protein>
<dbReference type="AlphaFoldDB" id="B0Y5Y6"/>
<dbReference type="VEuPathDB" id="FungiDB:AFUB_065030"/>
<reference evidence="1 2" key="1">
    <citation type="journal article" date="2008" name="PLoS Genet.">
        <title>Genomic islands in the pathogenic filamentous fungus Aspergillus fumigatus.</title>
        <authorList>
            <person name="Fedorova N.D."/>
            <person name="Khaldi N."/>
            <person name="Joardar V.S."/>
            <person name="Maiti R."/>
            <person name="Amedeo P."/>
            <person name="Anderson M.J."/>
            <person name="Crabtree J."/>
            <person name="Silva J.C."/>
            <person name="Badger J.H."/>
            <person name="Albarraq A."/>
            <person name="Angiuoli S."/>
            <person name="Bussey H."/>
            <person name="Bowyer P."/>
            <person name="Cotty P.J."/>
            <person name="Dyer P.S."/>
            <person name="Egan A."/>
            <person name="Galens K."/>
            <person name="Fraser-Liggett C.M."/>
            <person name="Haas B.J."/>
            <person name="Inman J.M."/>
            <person name="Kent R."/>
            <person name="Lemieux S."/>
            <person name="Malavazi I."/>
            <person name="Orvis J."/>
            <person name="Roemer T."/>
            <person name="Ronning C.M."/>
            <person name="Sundaram J.P."/>
            <person name="Sutton G."/>
            <person name="Turner G."/>
            <person name="Venter J.C."/>
            <person name="White O.R."/>
            <person name="Whitty B.R."/>
            <person name="Youngman P."/>
            <person name="Wolfe K.H."/>
            <person name="Goldman G.H."/>
            <person name="Wortman J.R."/>
            <person name="Jiang B."/>
            <person name="Denning D.W."/>
            <person name="Nierman W.C."/>
        </authorList>
    </citation>
    <scope>NUCLEOTIDE SEQUENCE [LARGE SCALE GENOMIC DNA]</scope>
    <source>
        <strain evidence="2">CBS 144.89 / FGSC A1163 / CEA10</strain>
    </source>
</reference>
<proteinExistence type="predicted"/>
<sequence>MTWPPIPAETVPNIRCDLRIRWRWSRGRSTDAENCEDGKVGEKRLVEAENPQSTYISGEPRWPSPSRLAERGGLNLHDLCTKFCQTIEDLQARE</sequence>
<accession>B0Y5Y6</accession>
<dbReference type="Proteomes" id="UP000001699">
    <property type="component" value="Unassembled WGS sequence"/>
</dbReference>
<organism evidence="1 2">
    <name type="scientific">Aspergillus fumigatus (strain CBS 144.89 / FGSC A1163 / CEA10)</name>
    <name type="common">Neosartorya fumigata</name>
    <dbReference type="NCBI Taxonomy" id="451804"/>
    <lineage>
        <taxon>Eukaryota</taxon>
        <taxon>Fungi</taxon>
        <taxon>Dikarya</taxon>
        <taxon>Ascomycota</taxon>
        <taxon>Pezizomycotina</taxon>
        <taxon>Eurotiomycetes</taxon>
        <taxon>Eurotiomycetidae</taxon>
        <taxon>Eurotiales</taxon>
        <taxon>Aspergillaceae</taxon>
        <taxon>Aspergillus</taxon>
        <taxon>Aspergillus subgen. Fumigati</taxon>
    </lineage>
</organism>
<dbReference type="HOGENOM" id="CLU_2385738_0_0_1"/>
<evidence type="ECO:0000313" key="1">
    <source>
        <dbReference type="EMBL" id="EDP50171.1"/>
    </source>
</evidence>
<gene>
    <name evidence="1" type="ORF">AFUB_065030</name>
</gene>